<evidence type="ECO:0000256" key="12">
    <source>
        <dbReference type="ARBA" id="ARBA00023136"/>
    </source>
</evidence>
<dbReference type="GO" id="GO:0016020">
    <property type="term" value="C:membrane"/>
    <property type="evidence" value="ECO:0007669"/>
    <property type="project" value="UniProtKB-SubCell"/>
</dbReference>
<dbReference type="GO" id="GO:0005506">
    <property type="term" value="F:iron ion binding"/>
    <property type="evidence" value="ECO:0007669"/>
    <property type="project" value="InterPro"/>
</dbReference>
<dbReference type="GO" id="GO:0020037">
    <property type="term" value="F:heme binding"/>
    <property type="evidence" value="ECO:0007669"/>
    <property type="project" value="InterPro"/>
</dbReference>
<evidence type="ECO:0000256" key="9">
    <source>
        <dbReference type="ARBA" id="ARBA00023002"/>
    </source>
</evidence>
<comment type="subcellular location">
    <subcellularLocation>
        <location evidence="2">Membrane</location>
    </subcellularLocation>
</comment>
<evidence type="ECO:0000256" key="10">
    <source>
        <dbReference type="ARBA" id="ARBA00023004"/>
    </source>
</evidence>
<evidence type="ECO:0008006" key="16">
    <source>
        <dbReference type="Google" id="ProtNLM"/>
    </source>
</evidence>
<dbReference type="PANTHER" id="PTHR24305:SF166">
    <property type="entry name" value="CYTOCHROME P450 12A4, MITOCHONDRIAL-RELATED"/>
    <property type="match status" value="1"/>
</dbReference>
<dbReference type="InterPro" id="IPR001128">
    <property type="entry name" value="Cyt_P450"/>
</dbReference>
<dbReference type="GO" id="GO:0004497">
    <property type="term" value="F:monooxygenase activity"/>
    <property type="evidence" value="ECO:0007669"/>
    <property type="project" value="UniProtKB-KW"/>
</dbReference>
<evidence type="ECO:0000256" key="4">
    <source>
        <dbReference type="ARBA" id="ARBA00010617"/>
    </source>
</evidence>
<comment type="similarity">
    <text evidence="4">Belongs to the cytochrome P450 family.</text>
</comment>
<comment type="pathway">
    <text evidence="3">Secondary metabolite biosynthesis; terpenoid biosynthesis.</text>
</comment>
<reference evidence="14" key="1">
    <citation type="submission" date="2020-11" db="EMBL/GenBank/DDBJ databases">
        <authorList>
            <consortium name="DOE Joint Genome Institute"/>
            <person name="Ahrendt S."/>
            <person name="Riley R."/>
            <person name="Andreopoulos W."/>
            <person name="Labutti K."/>
            <person name="Pangilinan J."/>
            <person name="Ruiz-Duenas F.J."/>
            <person name="Barrasa J.M."/>
            <person name="Sanchez-Garcia M."/>
            <person name="Camarero S."/>
            <person name="Miyauchi S."/>
            <person name="Serrano A."/>
            <person name="Linde D."/>
            <person name="Babiker R."/>
            <person name="Drula E."/>
            <person name="Ayuso-Fernandez I."/>
            <person name="Pacheco R."/>
            <person name="Padilla G."/>
            <person name="Ferreira P."/>
            <person name="Barriuso J."/>
            <person name="Kellner H."/>
            <person name="Castanera R."/>
            <person name="Alfaro M."/>
            <person name="Ramirez L."/>
            <person name="Pisabarro A.G."/>
            <person name="Kuo A."/>
            <person name="Tritt A."/>
            <person name="Lipzen A."/>
            <person name="He G."/>
            <person name="Yan M."/>
            <person name="Ng V."/>
            <person name="Cullen D."/>
            <person name="Martin F."/>
            <person name="Rosso M.-N."/>
            <person name="Henrissat B."/>
            <person name="Hibbett D."/>
            <person name="Martinez A.T."/>
            <person name="Grigoriev I.V."/>
        </authorList>
    </citation>
    <scope>NUCLEOTIDE SEQUENCE</scope>
    <source>
        <strain evidence="14">AH 40177</strain>
    </source>
</reference>
<evidence type="ECO:0000256" key="3">
    <source>
        <dbReference type="ARBA" id="ARBA00004721"/>
    </source>
</evidence>
<evidence type="ECO:0000313" key="15">
    <source>
        <dbReference type="Proteomes" id="UP000772434"/>
    </source>
</evidence>
<evidence type="ECO:0000256" key="1">
    <source>
        <dbReference type="ARBA" id="ARBA00001971"/>
    </source>
</evidence>
<keyword evidence="8" id="KW-1133">Transmembrane helix</keyword>
<comment type="cofactor">
    <cofactor evidence="1">
        <name>heme</name>
        <dbReference type="ChEBI" id="CHEBI:30413"/>
    </cofactor>
</comment>
<keyword evidence="5" id="KW-0349">Heme</keyword>
<keyword evidence="9" id="KW-0560">Oxidoreductase</keyword>
<protein>
    <recommendedName>
        <fullName evidence="16">Cytochrome P450</fullName>
    </recommendedName>
</protein>
<dbReference type="InterPro" id="IPR050121">
    <property type="entry name" value="Cytochrome_P450_monoxygenase"/>
</dbReference>
<dbReference type="OrthoDB" id="10029320at2759"/>
<dbReference type="Gene3D" id="1.10.630.10">
    <property type="entry name" value="Cytochrome P450"/>
    <property type="match status" value="1"/>
</dbReference>
<feature type="signal peptide" evidence="13">
    <location>
        <begin position="1"/>
        <end position="21"/>
    </location>
</feature>
<keyword evidence="12" id="KW-0472">Membrane</keyword>
<evidence type="ECO:0000256" key="2">
    <source>
        <dbReference type="ARBA" id="ARBA00004370"/>
    </source>
</evidence>
<evidence type="ECO:0000313" key="14">
    <source>
        <dbReference type="EMBL" id="KAF9061691.1"/>
    </source>
</evidence>
<dbReference type="EMBL" id="JADNRY010000193">
    <property type="protein sequence ID" value="KAF9061691.1"/>
    <property type="molecule type" value="Genomic_DNA"/>
</dbReference>
<dbReference type="GO" id="GO:0016705">
    <property type="term" value="F:oxidoreductase activity, acting on paired donors, with incorporation or reduction of molecular oxygen"/>
    <property type="evidence" value="ECO:0007669"/>
    <property type="project" value="InterPro"/>
</dbReference>
<evidence type="ECO:0000256" key="13">
    <source>
        <dbReference type="SAM" id="SignalP"/>
    </source>
</evidence>
<accession>A0A9P5PE76</accession>
<dbReference type="PANTHER" id="PTHR24305">
    <property type="entry name" value="CYTOCHROME P450"/>
    <property type="match status" value="1"/>
</dbReference>
<keyword evidence="7" id="KW-0479">Metal-binding</keyword>
<dbReference type="Pfam" id="PF00067">
    <property type="entry name" value="p450"/>
    <property type="match status" value="1"/>
</dbReference>
<evidence type="ECO:0000256" key="7">
    <source>
        <dbReference type="ARBA" id="ARBA00022723"/>
    </source>
</evidence>
<name>A0A9P5PE76_9AGAR</name>
<keyword evidence="11" id="KW-0503">Monooxygenase</keyword>
<evidence type="ECO:0000256" key="6">
    <source>
        <dbReference type="ARBA" id="ARBA00022692"/>
    </source>
</evidence>
<keyword evidence="6" id="KW-0812">Transmembrane</keyword>
<keyword evidence="13" id="KW-0732">Signal</keyword>
<evidence type="ECO:0000256" key="8">
    <source>
        <dbReference type="ARBA" id="ARBA00022989"/>
    </source>
</evidence>
<evidence type="ECO:0000256" key="11">
    <source>
        <dbReference type="ARBA" id="ARBA00023033"/>
    </source>
</evidence>
<gene>
    <name evidence="14" type="ORF">BDP27DRAFT_1406565</name>
</gene>
<keyword evidence="10" id="KW-0408">Iron</keyword>
<keyword evidence="15" id="KW-1185">Reference proteome</keyword>
<dbReference type="Proteomes" id="UP000772434">
    <property type="component" value="Unassembled WGS sequence"/>
</dbReference>
<feature type="chain" id="PRO_5040297103" description="Cytochrome P450" evidence="13">
    <location>
        <begin position="22"/>
        <end position="435"/>
    </location>
</feature>
<evidence type="ECO:0000256" key="5">
    <source>
        <dbReference type="ARBA" id="ARBA00022617"/>
    </source>
</evidence>
<sequence>MYLILLSVLLGAILTLYSVLSASSYSDKSSRSHTTPREIVQLLGYSSSSSITQHLHSRALANQRLRRAFRLTNTFVSDEVEVHDAFVGRMNELIRGQSRLGSAKQWMTFLQVSRRAVSSELNSFIDPSSSSSSGYAFAEFIQIVTLKIIIAGFLDPNRDIDELDAEGLRVSATLIMKLWTLSKTAHWSSIDSSESELTTLNEHLCRLLPDREMYPDPINFVIPTWETLWRLVATCIARIYKDVPYRDVFRNFLDEPTYQRFGPSNSRSRADDTDISDLCASWIINETLRLHPPSKHISRSFVVGKPFILQFMISFTPRCIAGWLKLEGDASSPQIRSQVADVEKVHLSTDIWGPNALDFEPRRWRSLNDRRDRTPTLFAFGDGPLMCVGKKWAPMAAALMIAAIFEGFEAEGLDIEGTSTIGGRAGWDGWRISRV</sequence>
<organism evidence="14 15">
    <name type="scientific">Rhodocollybia butyracea</name>
    <dbReference type="NCBI Taxonomy" id="206335"/>
    <lineage>
        <taxon>Eukaryota</taxon>
        <taxon>Fungi</taxon>
        <taxon>Dikarya</taxon>
        <taxon>Basidiomycota</taxon>
        <taxon>Agaricomycotina</taxon>
        <taxon>Agaricomycetes</taxon>
        <taxon>Agaricomycetidae</taxon>
        <taxon>Agaricales</taxon>
        <taxon>Marasmiineae</taxon>
        <taxon>Omphalotaceae</taxon>
        <taxon>Rhodocollybia</taxon>
    </lineage>
</organism>
<dbReference type="AlphaFoldDB" id="A0A9P5PE76"/>
<comment type="caution">
    <text evidence="14">The sequence shown here is derived from an EMBL/GenBank/DDBJ whole genome shotgun (WGS) entry which is preliminary data.</text>
</comment>
<dbReference type="InterPro" id="IPR036396">
    <property type="entry name" value="Cyt_P450_sf"/>
</dbReference>
<dbReference type="SUPFAM" id="SSF48264">
    <property type="entry name" value="Cytochrome P450"/>
    <property type="match status" value="1"/>
</dbReference>
<proteinExistence type="inferred from homology"/>